<evidence type="ECO:0000259" key="12">
    <source>
        <dbReference type="Pfam" id="PF07715"/>
    </source>
</evidence>
<evidence type="ECO:0000256" key="8">
    <source>
        <dbReference type="PROSITE-ProRule" id="PRU01360"/>
    </source>
</evidence>
<gene>
    <name evidence="13" type="ORF">BFC18_12345</name>
</gene>
<dbReference type="PANTHER" id="PTHR47234">
    <property type="match status" value="1"/>
</dbReference>
<dbReference type="EMBL" id="MDHN01000028">
    <property type="protein sequence ID" value="OFC70545.1"/>
    <property type="molecule type" value="Genomic_DNA"/>
</dbReference>
<dbReference type="RefSeq" id="WP_070125618.1">
    <property type="nucleotide sequence ID" value="NZ_MDHN01000028.1"/>
</dbReference>
<organism evidence="13 14">
    <name type="scientific">Alteromonas confluentis</name>
    <dbReference type="NCBI Taxonomy" id="1656094"/>
    <lineage>
        <taxon>Bacteria</taxon>
        <taxon>Pseudomonadati</taxon>
        <taxon>Pseudomonadota</taxon>
        <taxon>Gammaproteobacteria</taxon>
        <taxon>Alteromonadales</taxon>
        <taxon>Alteromonadaceae</taxon>
        <taxon>Alteromonas/Salinimonas group</taxon>
        <taxon>Alteromonas</taxon>
    </lineage>
</organism>
<reference evidence="13 14" key="1">
    <citation type="submission" date="2016-08" db="EMBL/GenBank/DDBJ databases">
        <authorList>
            <person name="Seilhamer J.J."/>
        </authorList>
    </citation>
    <scope>NUCLEOTIDE SEQUENCE [LARGE SCALE GENOMIC DNA]</scope>
    <source>
        <strain evidence="13 14">KCTC 42603</strain>
    </source>
</reference>
<dbReference type="CDD" id="cd01347">
    <property type="entry name" value="ligand_gated_channel"/>
    <property type="match status" value="1"/>
</dbReference>
<dbReference type="Proteomes" id="UP000175691">
    <property type="component" value="Unassembled WGS sequence"/>
</dbReference>
<evidence type="ECO:0000313" key="14">
    <source>
        <dbReference type="Proteomes" id="UP000175691"/>
    </source>
</evidence>
<keyword evidence="7 8" id="KW-0998">Cell outer membrane</keyword>
<evidence type="ECO:0000313" key="13">
    <source>
        <dbReference type="EMBL" id="OFC70545.1"/>
    </source>
</evidence>
<feature type="domain" description="TonB-dependent receptor plug" evidence="12">
    <location>
        <begin position="48"/>
        <end position="165"/>
    </location>
</feature>
<dbReference type="Pfam" id="PF00593">
    <property type="entry name" value="TonB_dep_Rec_b-barrel"/>
    <property type="match status" value="1"/>
</dbReference>
<dbReference type="Gene3D" id="2.40.170.20">
    <property type="entry name" value="TonB-dependent receptor, beta-barrel domain"/>
    <property type="match status" value="1"/>
</dbReference>
<dbReference type="InterPro" id="IPR000531">
    <property type="entry name" value="Beta-barrel_TonB"/>
</dbReference>
<evidence type="ECO:0000256" key="3">
    <source>
        <dbReference type="ARBA" id="ARBA00022452"/>
    </source>
</evidence>
<dbReference type="InterPro" id="IPR039426">
    <property type="entry name" value="TonB-dep_rcpt-like"/>
</dbReference>
<comment type="similarity">
    <text evidence="8 9">Belongs to the TonB-dependent receptor family.</text>
</comment>
<keyword evidence="14" id="KW-1185">Reference proteome</keyword>
<keyword evidence="4 8" id="KW-0812">Transmembrane</keyword>
<comment type="caution">
    <text evidence="13">The sequence shown here is derived from an EMBL/GenBank/DDBJ whole genome shotgun (WGS) entry which is preliminary data.</text>
</comment>
<dbReference type="SUPFAM" id="SSF56935">
    <property type="entry name" value="Porins"/>
    <property type="match status" value="1"/>
</dbReference>
<dbReference type="Pfam" id="PF07715">
    <property type="entry name" value="Plug"/>
    <property type="match status" value="1"/>
</dbReference>
<comment type="subcellular location">
    <subcellularLocation>
        <location evidence="1 8">Cell outer membrane</location>
        <topology evidence="1 8">Multi-pass membrane protein</topology>
    </subcellularLocation>
</comment>
<dbReference type="InterPro" id="IPR036942">
    <property type="entry name" value="Beta-barrel_TonB_sf"/>
</dbReference>
<dbReference type="AlphaFoldDB" id="A0A1E7ZAI3"/>
<keyword evidence="2 8" id="KW-0813">Transport</keyword>
<feature type="chain" id="PRO_5009209593" evidence="10">
    <location>
        <begin position="25"/>
        <end position="846"/>
    </location>
</feature>
<keyword evidence="13" id="KW-0675">Receptor</keyword>
<accession>A0A1E7ZAI3</accession>
<keyword evidence="6 8" id="KW-0472">Membrane</keyword>
<feature type="signal peptide" evidence="10">
    <location>
        <begin position="1"/>
        <end position="24"/>
    </location>
</feature>
<name>A0A1E7ZAI3_9ALTE</name>
<evidence type="ECO:0000256" key="9">
    <source>
        <dbReference type="RuleBase" id="RU003357"/>
    </source>
</evidence>
<evidence type="ECO:0000256" key="7">
    <source>
        <dbReference type="ARBA" id="ARBA00023237"/>
    </source>
</evidence>
<dbReference type="GO" id="GO:0009279">
    <property type="term" value="C:cell outer membrane"/>
    <property type="evidence" value="ECO:0007669"/>
    <property type="project" value="UniProtKB-SubCell"/>
</dbReference>
<evidence type="ECO:0000256" key="1">
    <source>
        <dbReference type="ARBA" id="ARBA00004571"/>
    </source>
</evidence>
<evidence type="ECO:0000256" key="6">
    <source>
        <dbReference type="ARBA" id="ARBA00023136"/>
    </source>
</evidence>
<dbReference type="STRING" id="1656094.BFC18_12345"/>
<evidence type="ECO:0000256" key="4">
    <source>
        <dbReference type="ARBA" id="ARBA00022692"/>
    </source>
</evidence>
<dbReference type="PROSITE" id="PS52016">
    <property type="entry name" value="TONB_DEPENDENT_REC_3"/>
    <property type="match status" value="1"/>
</dbReference>
<keyword evidence="3 8" id="KW-1134">Transmembrane beta strand</keyword>
<evidence type="ECO:0000259" key="11">
    <source>
        <dbReference type="Pfam" id="PF00593"/>
    </source>
</evidence>
<dbReference type="PANTHER" id="PTHR47234:SF2">
    <property type="entry name" value="TONB-DEPENDENT RECEPTOR"/>
    <property type="match status" value="1"/>
</dbReference>
<feature type="domain" description="TonB-dependent receptor-like beta-barrel" evidence="11">
    <location>
        <begin position="333"/>
        <end position="812"/>
    </location>
</feature>
<dbReference type="OrthoDB" id="176248at2"/>
<evidence type="ECO:0000256" key="10">
    <source>
        <dbReference type="SAM" id="SignalP"/>
    </source>
</evidence>
<keyword evidence="10" id="KW-0732">Signal</keyword>
<evidence type="ECO:0000256" key="2">
    <source>
        <dbReference type="ARBA" id="ARBA00022448"/>
    </source>
</evidence>
<keyword evidence="5 9" id="KW-0798">TonB box</keyword>
<sequence length="846" mass="92366">MKTRSLATLPVAISLALGSFAAQAQEAAEEVERIQVTGSNIKRNDLEGAAPVQVIGREDIDRSGFANLQQLLNTMPSAGMGTFSTQGNNQDSTANGGAAISLRGFGSDATLVLINGRRVASSAFAEGIVNSFVDINNIPVAAIERIEILKDGASAVYGSDAVAGVVNVILRKNFEGTEVTAGFGGTTGPSYEETNFSVLWGTGDDDSNATVILDYFKNTSLMRNEVGQYGTVYQPENGIDGRSSSGFPGTFIVDGVLTPDAACPDENIVNNVCRYDYGPQGAVLPEAERAGIMVMANQKFNDYAEGYFEFSGQHNTSRAYGAATPLGRTAGLTVNADHPDNPYGQDIIINNYRTVDAGPRIWNIESDTFRLVAGIRGNINNWDYDLSAQKGRSKSLQTGGIGDGWIRVDYLQREIDAGNYNPFGGTYNDPDVVADISTSLVRQGESHMTSFNFNVAGDAFTVSDMVVQVAAGLEYREEDVADNPDEQFQRGLIFGTEAISAAASRDISAAYVEFLVPFTDTFDVTLAGRYDDYSDFGSTSNPMVAVSWRPLDNFSVRASWGQGFRAPSLAQIGLGPSQDSPLVDDYYRCQSDGICEGERERGVIYTSDAVLQPEESTTWNFGIVWQVTDEFDFTADLWSIEQDNKIDQNPVENIYAAECNNQDSTVCIRFDPLPGETLGQIDRIYNIYVNLSSQEASGLDLSAGYLLDLADMGQLKFGLDWSYIDSFKKDGIEYAGELNYPKNRARMTADWTFGDLGLTGIVRYIGEFESFQALSEIEVSEADMVDSQTLLDLQAYYQFNDETTFTLGVNNLFDTDPPFTARGYGYVAETHMLRGQYVYGEIKYKF</sequence>
<dbReference type="Gene3D" id="2.170.130.10">
    <property type="entry name" value="TonB-dependent receptor, plug domain"/>
    <property type="match status" value="1"/>
</dbReference>
<protein>
    <submittedName>
        <fullName evidence="13">TonB-dependent receptor</fullName>
    </submittedName>
</protein>
<evidence type="ECO:0000256" key="5">
    <source>
        <dbReference type="ARBA" id="ARBA00023077"/>
    </source>
</evidence>
<proteinExistence type="inferred from homology"/>
<dbReference type="InterPro" id="IPR037066">
    <property type="entry name" value="Plug_dom_sf"/>
</dbReference>
<dbReference type="InterPro" id="IPR012910">
    <property type="entry name" value="Plug_dom"/>
</dbReference>